<proteinExistence type="predicted"/>
<dbReference type="SUPFAM" id="SSF52833">
    <property type="entry name" value="Thioredoxin-like"/>
    <property type="match status" value="1"/>
</dbReference>
<accession>A0ABR7CX27</accession>
<organism evidence="2 3">
    <name type="scientific">Butyricimonas hominis</name>
    <dbReference type="NCBI Taxonomy" id="2763032"/>
    <lineage>
        <taxon>Bacteria</taxon>
        <taxon>Pseudomonadati</taxon>
        <taxon>Bacteroidota</taxon>
        <taxon>Bacteroidia</taxon>
        <taxon>Bacteroidales</taxon>
        <taxon>Odoribacteraceae</taxon>
        <taxon>Butyricimonas</taxon>
    </lineage>
</organism>
<evidence type="ECO:0008006" key="4">
    <source>
        <dbReference type="Google" id="ProtNLM"/>
    </source>
</evidence>
<dbReference type="RefSeq" id="WP_186975064.1">
    <property type="nucleotide sequence ID" value="NZ_JACOOH010000002.1"/>
</dbReference>
<evidence type="ECO:0000313" key="3">
    <source>
        <dbReference type="Proteomes" id="UP000646484"/>
    </source>
</evidence>
<name>A0ABR7CX27_9BACT</name>
<keyword evidence="1" id="KW-0732">Signal</keyword>
<dbReference type="InterPro" id="IPR036249">
    <property type="entry name" value="Thioredoxin-like_sf"/>
</dbReference>
<comment type="caution">
    <text evidence="2">The sequence shown here is derived from an EMBL/GenBank/DDBJ whole genome shotgun (WGS) entry which is preliminary data.</text>
</comment>
<feature type="signal peptide" evidence="1">
    <location>
        <begin position="1"/>
        <end position="18"/>
    </location>
</feature>
<evidence type="ECO:0000256" key="1">
    <source>
        <dbReference type="SAM" id="SignalP"/>
    </source>
</evidence>
<dbReference type="Proteomes" id="UP000646484">
    <property type="component" value="Unassembled WGS sequence"/>
</dbReference>
<reference evidence="2 3" key="1">
    <citation type="submission" date="2020-08" db="EMBL/GenBank/DDBJ databases">
        <title>Genome public.</title>
        <authorList>
            <person name="Liu C."/>
            <person name="Sun Q."/>
        </authorList>
    </citation>
    <scope>NUCLEOTIDE SEQUENCE [LARGE SCALE GENOMIC DNA]</scope>
    <source>
        <strain evidence="2 3">NSJ-56</strain>
    </source>
</reference>
<feature type="chain" id="PRO_5046973560" description="Thioredoxin domain-containing protein" evidence="1">
    <location>
        <begin position="19"/>
        <end position="267"/>
    </location>
</feature>
<dbReference type="Gene3D" id="3.40.30.10">
    <property type="entry name" value="Glutaredoxin"/>
    <property type="match status" value="1"/>
</dbReference>
<evidence type="ECO:0000313" key="2">
    <source>
        <dbReference type="EMBL" id="MBC5620238.1"/>
    </source>
</evidence>
<keyword evidence="3" id="KW-1185">Reference proteome</keyword>
<sequence length="267" mass="30668">MKSFLFLLLVSFSLNTFSQEITEENFRKADSLIWLEYERAMDFIDSCRKVCPGIEDQLGEQSKRVYTIAARKNVDNAIRFAATPSGLQRLLWVRGDVSKDTLLSVLKGLPLEMQNSPYGKSLLMHINTKQIQELDHCYDFKATTVDGKEFSLASLRGKRVLFIYDGLGCMGQGGRDYLNNLFQSTSRDDLEIVVYGSVFNLEELVEMKVRYPFDYIFVSDFMEDHSPIKIIYGTQAMPTCFLIDREGIVRLKSEGLDTERLDKLLRD</sequence>
<dbReference type="EMBL" id="JACOOH010000002">
    <property type="protein sequence ID" value="MBC5620238.1"/>
    <property type="molecule type" value="Genomic_DNA"/>
</dbReference>
<protein>
    <recommendedName>
        <fullName evidence="4">Thioredoxin domain-containing protein</fullName>
    </recommendedName>
</protein>
<gene>
    <name evidence="2" type="ORF">H8S64_03905</name>
</gene>